<gene>
    <name evidence="11" type="ORF">DKG75_20045</name>
</gene>
<dbReference type="GO" id="GO:0005886">
    <property type="term" value="C:plasma membrane"/>
    <property type="evidence" value="ECO:0007669"/>
    <property type="project" value="UniProtKB-SubCell"/>
</dbReference>
<dbReference type="AlphaFoldDB" id="A0A317DV48"/>
<dbReference type="GO" id="GO:0015833">
    <property type="term" value="P:peptide transport"/>
    <property type="evidence" value="ECO:0007669"/>
    <property type="project" value="UniProtKB-KW"/>
</dbReference>
<dbReference type="SUPFAM" id="SSF161098">
    <property type="entry name" value="MetI-like"/>
    <property type="match status" value="1"/>
</dbReference>
<feature type="transmembrane region" description="Helical" evidence="9">
    <location>
        <begin position="128"/>
        <end position="152"/>
    </location>
</feature>
<feature type="transmembrane region" description="Helical" evidence="9">
    <location>
        <begin position="263"/>
        <end position="285"/>
    </location>
</feature>
<dbReference type="PANTHER" id="PTHR43386">
    <property type="entry name" value="OLIGOPEPTIDE TRANSPORT SYSTEM PERMEASE PROTEIN APPC"/>
    <property type="match status" value="1"/>
</dbReference>
<dbReference type="Proteomes" id="UP000246077">
    <property type="component" value="Unassembled WGS sequence"/>
</dbReference>
<evidence type="ECO:0000256" key="3">
    <source>
        <dbReference type="ARBA" id="ARBA00022475"/>
    </source>
</evidence>
<keyword evidence="8 9" id="KW-0472">Membrane</keyword>
<feature type="transmembrane region" description="Helical" evidence="9">
    <location>
        <begin position="92"/>
        <end position="116"/>
    </location>
</feature>
<dbReference type="InterPro" id="IPR000515">
    <property type="entry name" value="MetI-like"/>
</dbReference>
<evidence type="ECO:0000256" key="8">
    <source>
        <dbReference type="ARBA" id="ARBA00023136"/>
    </source>
</evidence>
<dbReference type="PANTHER" id="PTHR43386:SF1">
    <property type="entry name" value="D,D-DIPEPTIDE TRANSPORT SYSTEM PERMEASE PROTEIN DDPC-RELATED"/>
    <property type="match status" value="1"/>
</dbReference>
<sequence length="295" mass="30436">MRRRTCCSSCSIPASGSSGDAMRKGLAAIELAAGLGIALLFLALLVAGPWIEPFDPAVGQLRDRFKPIGAGAHWLGTDHLGRDLLSRVLAGVGWSVTCAVAATAISAVIGIALGLIAAEREGAARAVVLQAVNTVVAFPGLVIAICVIAVIGQGFLPLVLTLGLLNWPVFARVTYAEGRSLMARPYVLAARLSGTSRLAVLLGHVLPALGPTLAVVLAFHLADMLIAEAALSFLGIGAPVNQPAWGTMLAESRQYLFKAPQMLVVPAGAIVAIVVAANLIGDGIARRHGIKARAR</sequence>
<keyword evidence="2 9" id="KW-0813">Transport</keyword>
<dbReference type="InterPro" id="IPR050366">
    <property type="entry name" value="BP-dependent_transpt_permease"/>
</dbReference>
<dbReference type="GO" id="GO:0015031">
    <property type="term" value="P:protein transport"/>
    <property type="evidence" value="ECO:0007669"/>
    <property type="project" value="UniProtKB-KW"/>
</dbReference>
<evidence type="ECO:0000259" key="10">
    <source>
        <dbReference type="PROSITE" id="PS50928"/>
    </source>
</evidence>
<comment type="subcellular location">
    <subcellularLocation>
        <location evidence="1 9">Cell membrane</location>
        <topology evidence="1 9">Multi-pass membrane protein</topology>
    </subcellularLocation>
</comment>
<reference evidence="12" key="1">
    <citation type="submission" date="2018-05" db="EMBL/GenBank/DDBJ databases">
        <title>Zavarzinia sp. HR-AS.</title>
        <authorList>
            <person name="Lee Y."/>
            <person name="Jeon C.O."/>
        </authorList>
    </citation>
    <scope>NUCLEOTIDE SEQUENCE [LARGE SCALE GENOMIC DNA]</scope>
    <source>
        <strain evidence="12">DSM 1231</strain>
    </source>
</reference>
<dbReference type="EMBL" id="QGLF01000006">
    <property type="protein sequence ID" value="PWR18264.1"/>
    <property type="molecule type" value="Genomic_DNA"/>
</dbReference>
<comment type="similarity">
    <text evidence="9">Belongs to the binding-protein-dependent transport system permease family.</text>
</comment>
<feature type="transmembrane region" description="Helical" evidence="9">
    <location>
        <begin position="198"/>
        <end position="222"/>
    </location>
</feature>
<name>A0A317DV48_9PROT</name>
<dbReference type="PROSITE" id="PS50928">
    <property type="entry name" value="ABC_TM1"/>
    <property type="match status" value="1"/>
</dbReference>
<keyword evidence="5" id="KW-0571">Peptide transport</keyword>
<proteinExistence type="inferred from homology"/>
<evidence type="ECO:0000256" key="6">
    <source>
        <dbReference type="ARBA" id="ARBA00022927"/>
    </source>
</evidence>
<dbReference type="Gene3D" id="1.10.3720.10">
    <property type="entry name" value="MetI-like"/>
    <property type="match status" value="1"/>
</dbReference>
<keyword evidence="6" id="KW-0653">Protein transport</keyword>
<keyword evidence="3" id="KW-1003">Cell membrane</keyword>
<accession>A0A317DV48</accession>
<dbReference type="Pfam" id="PF00528">
    <property type="entry name" value="BPD_transp_1"/>
    <property type="match status" value="1"/>
</dbReference>
<feature type="transmembrane region" description="Helical" evidence="9">
    <location>
        <begin position="158"/>
        <end position="177"/>
    </location>
</feature>
<keyword evidence="7 9" id="KW-1133">Transmembrane helix</keyword>
<keyword evidence="4 9" id="KW-0812">Transmembrane</keyword>
<feature type="transmembrane region" description="Helical" evidence="9">
    <location>
        <begin position="31"/>
        <end position="51"/>
    </location>
</feature>
<dbReference type="OrthoDB" id="9774870at2"/>
<evidence type="ECO:0000256" key="9">
    <source>
        <dbReference type="RuleBase" id="RU363032"/>
    </source>
</evidence>
<evidence type="ECO:0000256" key="4">
    <source>
        <dbReference type="ARBA" id="ARBA00022692"/>
    </source>
</evidence>
<feature type="domain" description="ABC transmembrane type-1" evidence="10">
    <location>
        <begin position="92"/>
        <end position="281"/>
    </location>
</feature>
<dbReference type="InterPro" id="IPR035906">
    <property type="entry name" value="MetI-like_sf"/>
</dbReference>
<comment type="caution">
    <text evidence="11">The sequence shown here is derived from an EMBL/GenBank/DDBJ whole genome shotgun (WGS) entry which is preliminary data.</text>
</comment>
<evidence type="ECO:0000256" key="2">
    <source>
        <dbReference type="ARBA" id="ARBA00022448"/>
    </source>
</evidence>
<dbReference type="GO" id="GO:0055085">
    <property type="term" value="P:transmembrane transport"/>
    <property type="evidence" value="ECO:0007669"/>
    <property type="project" value="InterPro"/>
</dbReference>
<evidence type="ECO:0000256" key="1">
    <source>
        <dbReference type="ARBA" id="ARBA00004651"/>
    </source>
</evidence>
<dbReference type="CDD" id="cd06261">
    <property type="entry name" value="TM_PBP2"/>
    <property type="match status" value="1"/>
</dbReference>
<evidence type="ECO:0000313" key="12">
    <source>
        <dbReference type="Proteomes" id="UP000246077"/>
    </source>
</evidence>
<keyword evidence="12" id="KW-1185">Reference proteome</keyword>
<evidence type="ECO:0000313" key="11">
    <source>
        <dbReference type="EMBL" id="PWR18264.1"/>
    </source>
</evidence>
<evidence type="ECO:0000256" key="7">
    <source>
        <dbReference type="ARBA" id="ARBA00022989"/>
    </source>
</evidence>
<protein>
    <submittedName>
        <fullName evidence="11">Peptide ABC transporter permease</fullName>
    </submittedName>
</protein>
<organism evidence="11 12">
    <name type="scientific">Zavarzinia compransoris</name>
    <dbReference type="NCBI Taxonomy" id="1264899"/>
    <lineage>
        <taxon>Bacteria</taxon>
        <taxon>Pseudomonadati</taxon>
        <taxon>Pseudomonadota</taxon>
        <taxon>Alphaproteobacteria</taxon>
        <taxon>Rhodospirillales</taxon>
        <taxon>Zavarziniaceae</taxon>
        <taxon>Zavarzinia</taxon>
    </lineage>
</organism>
<evidence type="ECO:0000256" key="5">
    <source>
        <dbReference type="ARBA" id="ARBA00022856"/>
    </source>
</evidence>